<accession>A0ABV7G1X7</accession>
<feature type="compositionally biased region" description="Basic and acidic residues" evidence="1">
    <location>
        <begin position="195"/>
        <end position="210"/>
    </location>
</feature>
<comment type="caution">
    <text evidence="2">The sequence shown here is derived from an EMBL/GenBank/DDBJ whole genome shotgun (WGS) entry which is preliminary data.</text>
</comment>
<evidence type="ECO:0000256" key="1">
    <source>
        <dbReference type="SAM" id="MobiDB-lite"/>
    </source>
</evidence>
<sequence length="210" mass="23507">MAGYKTYSATRRCGCVATESVKTNRVREWRNLIERTRCETHEAEARAAIEQQAATEGLPALNGSPKQLDWALDIRARLLETRPYLRWLTHEITDAGWWINHGRHDDDRLIVAAADDLFEIKPAPPPQGGEDDLFEARSARIAALHADVRVVPHTAHYDVRVAVALSQEALDALHHASEQPDADVFPAADLSELESPERKGRRRAAERVAP</sequence>
<protein>
    <submittedName>
        <fullName evidence="2">Uncharacterized protein</fullName>
    </submittedName>
</protein>
<feature type="region of interest" description="Disordered" evidence="1">
    <location>
        <begin position="177"/>
        <end position="210"/>
    </location>
</feature>
<dbReference type="EMBL" id="JBHRTN010000005">
    <property type="protein sequence ID" value="MFC3124317.1"/>
    <property type="molecule type" value="Genomic_DNA"/>
</dbReference>
<name>A0ABV7G1X7_9PROT</name>
<proteinExistence type="predicted"/>
<organism evidence="2 3">
    <name type="scientific">Teichococcus globiformis</name>
    <dbReference type="NCBI Taxonomy" id="2307229"/>
    <lineage>
        <taxon>Bacteria</taxon>
        <taxon>Pseudomonadati</taxon>
        <taxon>Pseudomonadota</taxon>
        <taxon>Alphaproteobacteria</taxon>
        <taxon>Acetobacterales</taxon>
        <taxon>Roseomonadaceae</taxon>
        <taxon>Roseomonas</taxon>
    </lineage>
</organism>
<reference evidence="3" key="1">
    <citation type="journal article" date="2019" name="Int. J. Syst. Evol. Microbiol.">
        <title>The Global Catalogue of Microorganisms (GCM) 10K type strain sequencing project: providing services to taxonomists for standard genome sequencing and annotation.</title>
        <authorList>
            <consortium name="The Broad Institute Genomics Platform"/>
            <consortium name="The Broad Institute Genome Sequencing Center for Infectious Disease"/>
            <person name="Wu L."/>
            <person name="Ma J."/>
        </authorList>
    </citation>
    <scope>NUCLEOTIDE SEQUENCE [LARGE SCALE GENOMIC DNA]</scope>
    <source>
        <strain evidence="3">KCTC 52094</strain>
    </source>
</reference>
<evidence type="ECO:0000313" key="3">
    <source>
        <dbReference type="Proteomes" id="UP001595593"/>
    </source>
</evidence>
<dbReference type="Proteomes" id="UP001595593">
    <property type="component" value="Unassembled WGS sequence"/>
</dbReference>
<evidence type="ECO:0000313" key="2">
    <source>
        <dbReference type="EMBL" id="MFC3124317.1"/>
    </source>
</evidence>
<gene>
    <name evidence="2" type="ORF">ACFOD4_04525</name>
</gene>
<keyword evidence="3" id="KW-1185">Reference proteome</keyword>
<dbReference type="RefSeq" id="WP_379594743.1">
    <property type="nucleotide sequence ID" value="NZ_JBHRTN010000005.1"/>
</dbReference>